<dbReference type="PANTHER" id="PTHR43335">
    <property type="entry name" value="ABC TRANSPORTER, ATP-BINDING PROTEIN"/>
    <property type="match status" value="1"/>
</dbReference>
<protein>
    <submittedName>
        <fullName evidence="6">ABC transporter ATP-binding protein YxlF</fullName>
        <ecNumber evidence="6">3.6.3.-</ecNumber>
    </submittedName>
</protein>
<evidence type="ECO:0000256" key="1">
    <source>
        <dbReference type="ARBA" id="ARBA00005417"/>
    </source>
</evidence>
<keyword evidence="4 6" id="KW-0067">ATP-binding</keyword>
<reference evidence="6 7" key="1">
    <citation type="submission" date="2020-10" db="EMBL/GenBank/DDBJ databases">
        <title>Complete genome sequence of Corynebacterium massiliense DSM 45435, type strain of Corynebacterium massiliense.</title>
        <authorList>
            <person name="Busche T."/>
            <person name="Kalinowski J."/>
            <person name="Ruckert C."/>
        </authorList>
    </citation>
    <scope>NUCLEOTIDE SEQUENCE [LARGE SCALE GENOMIC DNA]</scope>
    <source>
        <strain evidence="6 7">DSM 45435</strain>
    </source>
</reference>
<feature type="domain" description="ABC transporter" evidence="5">
    <location>
        <begin position="6"/>
        <end position="223"/>
    </location>
</feature>
<dbReference type="Pfam" id="PF00005">
    <property type="entry name" value="ABC_tran"/>
    <property type="match status" value="1"/>
</dbReference>
<dbReference type="InterPro" id="IPR003593">
    <property type="entry name" value="AAA+_ATPase"/>
</dbReference>
<evidence type="ECO:0000256" key="2">
    <source>
        <dbReference type="ARBA" id="ARBA00022448"/>
    </source>
</evidence>
<dbReference type="SMART" id="SM00382">
    <property type="entry name" value="AAA"/>
    <property type="match status" value="1"/>
</dbReference>
<dbReference type="EMBL" id="CP063189">
    <property type="protein sequence ID" value="WCZ32042.1"/>
    <property type="molecule type" value="Genomic_DNA"/>
</dbReference>
<accession>A0ABY7U980</accession>
<dbReference type="SUPFAM" id="SSF52540">
    <property type="entry name" value="P-loop containing nucleoside triphosphate hydrolases"/>
    <property type="match status" value="1"/>
</dbReference>
<evidence type="ECO:0000313" key="6">
    <source>
        <dbReference type="EMBL" id="WCZ32042.1"/>
    </source>
</evidence>
<comment type="similarity">
    <text evidence="1">Belongs to the ABC transporter superfamily.</text>
</comment>
<proteinExistence type="inferred from homology"/>
<keyword evidence="2" id="KW-0813">Transport</keyword>
<dbReference type="PANTHER" id="PTHR43335:SF4">
    <property type="entry name" value="ABC TRANSPORTER, ATP-BINDING PROTEIN"/>
    <property type="match status" value="1"/>
</dbReference>
<dbReference type="CDD" id="cd03230">
    <property type="entry name" value="ABC_DR_subfamily_A"/>
    <property type="match status" value="1"/>
</dbReference>
<gene>
    <name evidence="6" type="primary">yxlF2</name>
    <name evidence="6" type="ORF">CMASS_02920</name>
</gene>
<dbReference type="Gene3D" id="3.40.50.300">
    <property type="entry name" value="P-loop containing nucleotide triphosphate hydrolases"/>
    <property type="match status" value="1"/>
</dbReference>
<evidence type="ECO:0000259" key="5">
    <source>
        <dbReference type="PROSITE" id="PS50893"/>
    </source>
</evidence>
<dbReference type="InterPro" id="IPR003439">
    <property type="entry name" value="ABC_transporter-like_ATP-bd"/>
</dbReference>
<dbReference type="PROSITE" id="PS50893">
    <property type="entry name" value="ABC_TRANSPORTER_2"/>
    <property type="match status" value="1"/>
</dbReference>
<organism evidence="6 7">
    <name type="scientific">Corynebacterium massiliense DSM 45435</name>
    <dbReference type="NCBI Taxonomy" id="1121364"/>
    <lineage>
        <taxon>Bacteria</taxon>
        <taxon>Bacillati</taxon>
        <taxon>Actinomycetota</taxon>
        <taxon>Actinomycetes</taxon>
        <taxon>Mycobacteriales</taxon>
        <taxon>Corynebacteriaceae</taxon>
        <taxon>Corynebacterium</taxon>
    </lineage>
</organism>
<dbReference type="InterPro" id="IPR027417">
    <property type="entry name" value="P-loop_NTPase"/>
</dbReference>
<dbReference type="GO" id="GO:0016787">
    <property type="term" value="F:hydrolase activity"/>
    <property type="evidence" value="ECO:0007669"/>
    <property type="project" value="UniProtKB-KW"/>
</dbReference>
<keyword evidence="6" id="KW-0378">Hydrolase</keyword>
<keyword evidence="7" id="KW-1185">Reference proteome</keyword>
<evidence type="ECO:0000256" key="4">
    <source>
        <dbReference type="ARBA" id="ARBA00022840"/>
    </source>
</evidence>
<evidence type="ECO:0000256" key="3">
    <source>
        <dbReference type="ARBA" id="ARBA00022741"/>
    </source>
</evidence>
<dbReference type="Proteomes" id="UP001220064">
    <property type="component" value="Chromosome"/>
</dbReference>
<sequence length="277" mass="29852">MNEALLTTRGLRKSFGSKEVLAGLNLTVRRGEVYGFLGRNGAGKTTAIKIILGLSAHDAGIVQSQARAVGFLPDVPQYHPWTRADEFLRYCGRLGGLNGKLLDERVDLMLELSQLSGTAQKIMDFSRGMRQRLGMAQALICAPDLLILDEPTSALDPLGRRDVLDMISALKGQATVLFSTHLLDDAARVCDRVGILHGGSLVTESTVADLTQMPAVGFDVRVAAGGADGEEVTAQRSVDAEKLRRDLASAGWQVERVAPRRRSLEDAFVELTGRAVA</sequence>
<keyword evidence="3" id="KW-0547">Nucleotide-binding</keyword>
<evidence type="ECO:0000313" key="7">
    <source>
        <dbReference type="Proteomes" id="UP001220064"/>
    </source>
</evidence>
<name>A0ABY7U980_9CORY</name>
<dbReference type="GO" id="GO:0005524">
    <property type="term" value="F:ATP binding"/>
    <property type="evidence" value="ECO:0007669"/>
    <property type="project" value="UniProtKB-KW"/>
</dbReference>
<dbReference type="EC" id="3.6.3.-" evidence="6"/>